<dbReference type="Gene3D" id="2.20.70.30">
    <property type="entry name" value="Nascent polypeptide-associated complex domain"/>
    <property type="match status" value="1"/>
</dbReference>
<gene>
    <name evidence="3" type="ORF">ACHAWO_010013</name>
</gene>
<dbReference type="Proteomes" id="UP001530400">
    <property type="component" value="Unassembled WGS sequence"/>
</dbReference>
<protein>
    <recommendedName>
        <fullName evidence="2">NAC-A/B domain-containing protein</fullName>
    </recommendedName>
</protein>
<dbReference type="Pfam" id="PF01849">
    <property type="entry name" value="NAC"/>
    <property type="match status" value="1"/>
</dbReference>
<evidence type="ECO:0000256" key="1">
    <source>
        <dbReference type="SAM" id="MobiDB-lite"/>
    </source>
</evidence>
<comment type="caution">
    <text evidence="3">The sequence shown here is derived from an EMBL/GenBank/DDBJ whole genome shotgun (WGS) entry which is preliminary data.</text>
</comment>
<evidence type="ECO:0000259" key="2">
    <source>
        <dbReference type="PROSITE" id="PS51151"/>
    </source>
</evidence>
<proteinExistence type="predicted"/>
<organism evidence="3 4">
    <name type="scientific">Cyclotella atomus</name>
    <dbReference type="NCBI Taxonomy" id="382360"/>
    <lineage>
        <taxon>Eukaryota</taxon>
        <taxon>Sar</taxon>
        <taxon>Stramenopiles</taxon>
        <taxon>Ochrophyta</taxon>
        <taxon>Bacillariophyta</taxon>
        <taxon>Coscinodiscophyceae</taxon>
        <taxon>Thalassiosirophycidae</taxon>
        <taxon>Stephanodiscales</taxon>
        <taxon>Stephanodiscaceae</taxon>
        <taxon>Cyclotella</taxon>
    </lineage>
</organism>
<keyword evidence="4" id="KW-1185">Reference proteome</keyword>
<dbReference type="Pfam" id="PF19026">
    <property type="entry name" value="UBA_HYPK"/>
    <property type="match status" value="1"/>
</dbReference>
<name>A0ABD3MN42_9STRA</name>
<dbReference type="InterPro" id="IPR044034">
    <property type="entry name" value="NAC-like_UBA"/>
</dbReference>
<reference evidence="3 4" key="1">
    <citation type="submission" date="2024-10" db="EMBL/GenBank/DDBJ databases">
        <title>Updated reference genomes for cyclostephanoid diatoms.</title>
        <authorList>
            <person name="Roberts W.R."/>
            <person name="Alverson A.J."/>
        </authorList>
    </citation>
    <scope>NUCLEOTIDE SEQUENCE [LARGE SCALE GENOMIC DNA]</scope>
    <source>
        <strain evidence="3 4">AJA010-31</strain>
    </source>
</reference>
<accession>A0ABD3MN42</accession>
<evidence type="ECO:0000313" key="4">
    <source>
        <dbReference type="Proteomes" id="UP001530400"/>
    </source>
</evidence>
<feature type="domain" description="NAC-A/B" evidence="2">
    <location>
        <begin position="192"/>
        <end position="257"/>
    </location>
</feature>
<dbReference type="InterPro" id="IPR002715">
    <property type="entry name" value="Nas_poly-pep-assoc_cplx_dom"/>
</dbReference>
<evidence type="ECO:0000313" key="3">
    <source>
        <dbReference type="EMBL" id="KAL3765324.1"/>
    </source>
</evidence>
<dbReference type="SMART" id="SM01407">
    <property type="entry name" value="NAC"/>
    <property type="match status" value="1"/>
</dbReference>
<feature type="compositionally biased region" description="Acidic residues" evidence="1">
    <location>
        <begin position="148"/>
        <end position="176"/>
    </location>
</feature>
<dbReference type="CDD" id="cd14358">
    <property type="entry name" value="UBA_NAC_euk"/>
    <property type="match status" value="1"/>
</dbReference>
<feature type="region of interest" description="Disordered" evidence="1">
    <location>
        <begin position="1"/>
        <end position="37"/>
    </location>
</feature>
<sequence length="332" mass="35607">MPSVSDELAALRSKGTVKQHADALKSKSGGALSTPEAEEASLAKLKKEDKVKKAQAEELLRKTNAAGGGLVEEELKKVGDRKKMFEKGRVEAKTLLAKGANSGRVGRADVSSGSVEKSEKAAELLETAPATVAAAETVEVKDSSSDDIVPEVEEMSPQDVPNLDDDDVPDLEEAEAQGEPSIASSTSAHTTNRNEKKVRKLMSRLDMRPVPGIARAVMKTASGNFFIEQPDVFVSGKNNEVYVIFGEARQQQSPLANLSRQQAVETIRQSSAPVEESMETSQVMEEEVNEEGLEAKDIELVMAQASVEKSVAVKALRENDGDLVNAIMSLTT</sequence>
<feature type="region of interest" description="Disordered" evidence="1">
    <location>
        <begin position="100"/>
        <end position="122"/>
    </location>
</feature>
<feature type="region of interest" description="Disordered" evidence="1">
    <location>
        <begin position="135"/>
        <end position="198"/>
    </location>
</feature>
<dbReference type="PANTHER" id="PTHR21713">
    <property type="entry name" value="NASCENT POLYPEPTIDE ASSOCIATED COMPLEX ALPHA SUBUNIT-RELATED"/>
    <property type="match status" value="1"/>
</dbReference>
<dbReference type="EMBL" id="JALLPJ020001403">
    <property type="protein sequence ID" value="KAL3765324.1"/>
    <property type="molecule type" value="Genomic_DNA"/>
</dbReference>
<dbReference type="AlphaFoldDB" id="A0ABD3MN42"/>
<dbReference type="InterPro" id="IPR038187">
    <property type="entry name" value="NAC_A/B_dom_sf"/>
</dbReference>
<dbReference type="Gene3D" id="1.10.8.10">
    <property type="entry name" value="DNA helicase RuvA subunit, C-terminal domain"/>
    <property type="match status" value="1"/>
</dbReference>
<dbReference type="CDD" id="cd22054">
    <property type="entry name" value="NAC_NACA"/>
    <property type="match status" value="1"/>
</dbReference>
<dbReference type="PROSITE" id="PS51151">
    <property type="entry name" value="NAC_AB"/>
    <property type="match status" value="1"/>
</dbReference>
<feature type="compositionally biased region" description="Polar residues" evidence="1">
    <location>
        <begin position="182"/>
        <end position="191"/>
    </location>
</feature>
<dbReference type="InterPro" id="IPR016641">
    <property type="entry name" value="EGD2/NACA0like"/>
</dbReference>